<organism evidence="1 2">
    <name type="scientific">Paenibacillus macerans</name>
    <name type="common">Bacillus macerans</name>
    <dbReference type="NCBI Taxonomy" id="44252"/>
    <lineage>
        <taxon>Bacteria</taxon>
        <taxon>Bacillati</taxon>
        <taxon>Bacillota</taxon>
        <taxon>Bacilli</taxon>
        <taxon>Bacillales</taxon>
        <taxon>Paenibacillaceae</taxon>
        <taxon>Paenibacillus</taxon>
    </lineage>
</organism>
<keyword evidence="2" id="KW-1185">Reference proteome</keyword>
<name>A0A090ZIM2_PAEMA</name>
<dbReference type="AlphaFoldDB" id="A0A090ZIM2"/>
<reference evidence="1 2" key="1">
    <citation type="submission" date="2014-04" db="EMBL/GenBank/DDBJ databases">
        <authorList>
            <person name="Bishop-Lilly K.A."/>
            <person name="Broomall S.M."/>
            <person name="Chain P.S."/>
            <person name="Chertkov O."/>
            <person name="Coyne S.R."/>
            <person name="Daligault H.E."/>
            <person name="Davenport K.W."/>
            <person name="Erkkila T."/>
            <person name="Frey K.G."/>
            <person name="Gibbons H.S."/>
            <person name="Gu W."/>
            <person name="Jaissle J."/>
            <person name="Johnson S.L."/>
            <person name="Koroleva G.I."/>
            <person name="Ladner J.T."/>
            <person name="Lo C.-C."/>
            <person name="Minogue T.D."/>
            <person name="Munk C."/>
            <person name="Palacios G.F."/>
            <person name="Redden C.L."/>
            <person name="Rosenzweig C.N."/>
            <person name="Scholz M.B."/>
            <person name="Teshima H."/>
            <person name="Xu Y."/>
        </authorList>
    </citation>
    <scope>NUCLEOTIDE SEQUENCE [LARGE SCALE GENOMIC DNA]</scope>
    <source>
        <strain evidence="1 2">8244</strain>
    </source>
</reference>
<protein>
    <submittedName>
        <fullName evidence="1">Uncharacterized protein</fullName>
    </submittedName>
</protein>
<evidence type="ECO:0000313" key="1">
    <source>
        <dbReference type="EMBL" id="KFN10487.1"/>
    </source>
</evidence>
<dbReference type="EMBL" id="JMQA01000018">
    <property type="protein sequence ID" value="KFN10487.1"/>
    <property type="molecule type" value="Genomic_DNA"/>
</dbReference>
<dbReference type="Proteomes" id="UP000029278">
    <property type="component" value="Unassembled WGS sequence"/>
</dbReference>
<dbReference type="HOGENOM" id="CLU_3397669_0_0_9"/>
<evidence type="ECO:0000313" key="2">
    <source>
        <dbReference type="Proteomes" id="UP000029278"/>
    </source>
</evidence>
<proteinExistence type="predicted"/>
<accession>A0A090ZIM2</accession>
<comment type="caution">
    <text evidence="1">The sequence shown here is derived from an EMBL/GenBank/DDBJ whole genome shotgun (WGS) entry which is preliminary data.</text>
</comment>
<gene>
    <name evidence="1" type="ORF">DJ90_914</name>
</gene>
<sequence length="31" mass="3425">MGFANNRKANSLPCGRLFFFIDLTNGKAYTG</sequence>